<feature type="transmembrane region" description="Helical" evidence="1">
    <location>
        <begin position="25"/>
        <end position="58"/>
    </location>
</feature>
<keyword evidence="1" id="KW-0812">Transmembrane</keyword>
<dbReference type="KEGG" id="ipc:IPA_00080"/>
<protein>
    <submittedName>
        <fullName evidence="2">Uncharacterized protein</fullName>
    </submittedName>
</protein>
<dbReference type="AlphaFoldDB" id="A0A977KAA5"/>
<evidence type="ECO:0000313" key="3">
    <source>
        <dbReference type="Proteomes" id="UP001063698"/>
    </source>
</evidence>
<dbReference type="EMBL" id="CP006868">
    <property type="protein sequence ID" value="UXD21949.1"/>
    <property type="molecule type" value="Genomic_DNA"/>
</dbReference>
<evidence type="ECO:0000256" key="1">
    <source>
        <dbReference type="SAM" id="Phobius"/>
    </source>
</evidence>
<keyword evidence="1" id="KW-0472">Membrane</keyword>
<name>A0A977KAA5_9CREN</name>
<reference evidence="2" key="1">
    <citation type="submission" date="2013-11" db="EMBL/GenBank/DDBJ databases">
        <title>Comparative genomics of Ignicoccus.</title>
        <authorList>
            <person name="Podar M."/>
        </authorList>
    </citation>
    <scope>NUCLEOTIDE SEQUENCE</scope>
    <source>
        <strain evidence="2">DSM 13166</strain>
    </source>
</reference>
<accession>A0A977KAA5</accession>
<gene>
    <name evidence="2" type="ORF">IPA_00080</name>
</gene>
<keyword evidence="1" id="KW-1133">Transmembrane helix</keyword>
<evidence type="ECO:0000313" key="2">
    <source>
        <dbReference type="EMBL" id="UXD21949.1"/>
    </source>
</evidence>
<proteinExistence type="predicted"/>
<keyword evidence="3" id="KW-1185">Reference proteome</keyword>
<dbReference type="Proteomes" id="UP001063698">
    <property type="component" value="Chromosome"/>
</dbReference>
<organism evidence="2 3">
    <name type="scientific">Ignicoccus pacificus DSM 13166</name>
    <dbReference type="NCBI Taxonomy" id="940294"/>
    <lineage>
        <taxon>Archaea</taxon>
        <taxon>Thermoproteota</taxon>
        <taxon>Thermoprotei</taxon>
        <taxon>Desulfurococcales</taxon>
        <taxon>Desulfurococcaceae</taxon>
        <taxon>Ignicoccus</taxon>
    </lineage>
</organism>
<sequence>MNLGVDVFSYPSLQLRGVEMKKGVLISILGVDITLGGLLLILAYLLQTVLSIVATMYLQHDLRKLQALVSAFGGLG</sequence>